<dbReference type="PROSITE" id="PS50022">
    <property type="entry name" value="FA58C_3"/>
    <property type="match status" value="1"/>
</dbReference>
<organism evidence="2 3">
    <name type="scientific">Novipirellula galeiformis</name>
    <dbReference type="NCBI Taxonomy" id="2528004"/>
    <lineage>
        <taxon>Bacteria</taxon>
        <taxon>Pseudomonadati</taxon>
        <taxon>Planctomycetota</taxon>
        <taxon>Planctomycetia</taxon>
        <taxon>Pirellulales</taxon>
        <taxon>Pirellulaceae</taxon>
        <taxon>Novipirellula</taxon>
    </lineage>
</organism>
<gene>
    <name evidence="2" type="ORF">Pla52o_38070</name>
</gene>
<dbReference type="Gene3D" id="2.60.120.260">
    <property type="entry name" value="Galactose-binding domain-like"/>
    <property type="match status" value="1"/>
</dbReference>
<evidence type="ECO:0000259" key="1">
    <source>
        <dbReference type="PROSITE" id="PS50022"/>
    </source>
</evidence>
<comment type="caution">
    <text evidence="2">The sequence shown here is derived from an EMBL/GenBank/DDBJ whole genome shotgun (WGS) entry which is preliminary data.</text>
</comment>
<dbReference type="SUPFAM" id="SSF49785">
    <property type="entry name" value="Galactose-binding domain-like"/>
    <property type="match status" value="1"/>
</dbReference>
<dbReference type="EMBL" id="SJPT01000006">
    <property type="protein sequence ID" value="TWU21620.1"/>
    <property type="molecule type" value="Genomic_DNA"/>
</dbReference>
<protein>
    <submittedName>
        <fullName evidence="2">F5/8 type C domain protein</fullName>
    </submittedName>
</protein>
<keyword evidence="3" id="KW-1185">Reference proteome</keyword>
<dbReference type="AlphaFoldDB" id="A0A5C6CAL1"/>
<proteinExistence type="predicted"/>
<dbReference type="Proteomes" id="UP000316304">
    <property type="component" value="Unassembled WGS sequence"/>
</dbReference>
<name>A0A5C6CAL1_9BACT</name>
<dbReference type="InterPro" id="IPR000421">
    <property type="entry name" value="FA58C"/>
</dbReference>
<evidence type="ECO:0000313" key="3">
    <source>
        <dbReference type="Proteomes" id="UP000316304"/>
    </source>
</evidence>
<feature type="domain" description="F5/8 type C" evidence="1">
    <location>
        <begin position="630"/>
        <end position="771"/>
    </location>
</feature>
<sequence length="973" mass="107451">MKMSRRDRTLPIVAVLLSLIGLVGEVSGQRSPTPAPLQISGVYPHLTMHNQENECGTGAVVPWQGELWAITYAPHRPAGSTDKLYQITPDLQQKIVAASVGGTPANRMIHRESNQLLIGPYLIDDQKKIRVIPPTSMYGRLTGNARHLVAPANKVYYATMEEGLYSVDVNTLEVECHIRDGNGGAPKLGLVSELPGYHGKGLYSGQGRVVYSNNGQAGPEAQADPTVASGALGQWFGEGDWELVRRNQFTEVTGPAGIMGSENPQTDPIWTLGWDARSLVLGLLEEGVWRYYRLPKASHSYDGAHGWNTEWPRIREIGETDLLATMHGTFWRFPAGFSRSNSAGISPRSNYLKVVGDFCRWQDRIVLGCDDSANSEFLNTRSFKAKHAAAVQSNSNLWFVDPSRLDQLGPAIGRGNVWLREDTKPSQISDPYLFSGYDYRQLHLRHGSDHSVSFQLEVDRQGNDHWESLRTITVPPGQAVSHLFTAEESGAWIRLVSVAAARGVTANFQYRNRDQRNSQNDAQFAGIATPTTAPASYGLMRSLAYDKLGIAASADSSGDDVAYYEMNQAMEIVPVANPDAARTLVAAVQQPRGSITVDEASVVVIEAGERYRIPKRDGYELPAAPAPKAGKSLAEYMPESLAKNATVTVSSTLQGYAADRAVDGIVSDESRWISEASGNHWIELDLKSPKTFQSIWVVTGWLNNPQYVTANFDVQFHDGQDWKTIPGGEIRENRLIEREIALQSPITAQRVRIVAKTSGFMRVYEVALFDRKLDITQPPNGFGIARVCREVATERDLLNLHGTFYELPARNAQGLAKMRPIATHGLSIHDFCSHNGLLLFTGIDGNTRSKNIFRSADGRVAVWAGVVDDLWKLGKPRGVGGPWKNTAVKRDQPSDRYLMTAYDRKRVAMLAHTDTTIRIEVDVDGTGMWMPYQAFALKANEPIEHDFPEGFSAYWVRAISDTDTTASVTFTYE</sequence>
<dbReference type="InterPro" id="IPR008979">
    <property type="entry name" value="Galactose-bd-like_sf"/>
</dbReference>
<dbReference type="Pfam" id="PF00754">
    <property type="entry name" value="F5_F8_type_C"/>
    <property type="match status" value="1"/>
</dbReference>
<evidence type="ECO:0000313" key="2">
    <source>
        <dbReference type="EMBL" id="TWU21620.1"/>
    </source>
</evidence>
<accession>A0A5C6CAL1</accession>
<reference evidence="2 3" key="1">
    <citation type="submission" date="2019-02" db="EMBL/GenBank/DDBJ databases">
        <title>Deep-cultivation of Planctomycetes and their phenomic and genomic characterization uncovers novel biology.</title>
        <authorList>
            <person name="Wiegand S."/>
            <person name="Jogler M."/>
            <person name="Boedeker C."/>
            <person name="Pinto D."/>
            <person name="Vollmers J."/>
            <person name="Rivas-Marin E."/>
            <person name="Kohn T."/>
            <person name="Peeters S.H."/>
            <person name="Heuer A."/>
            <person name="Rast P."/>
            <person name="Oberbeckmann S."/>
            <person name="Bunk B."/>
            <person name="Jeske O."/>
            <person name="Meyerdierks A."/>
            <person name="Storesund J.E."/>
            <person name="Kallscheuer N."/>
            <person name="Luecker S."/>
            <person name="Lage O.M."/>
            <person name="Pohl T."/>
            <person name="Merkel B.J."/>
            <person name="Hornburger P."/>
            <person name="Mueller R.-W."/>
            <person name="Bruemmer F."/>
            <person name="Labrenz M."/>
            <person name="Spormann A.M."/>
            <person name="Op Den Camp H."/>
            <person name="Overmann J."/>
            <person name="Amann R."/>
            <person name="Jetten M.S.M."/>
            <person name="Mascher T."/>
            <person name="Medema M.H."/>
            <person name="Devos D.P."/>
            <person name="Kaster A.-K."/>
            <person name="Ovreas L."/>
            <person name="Rohde M."/>
            <person name="Galperin M.Y."/>
            <person name="Jogler C."/>
        </authorList>
    </citation>
    <scope>NUCLEOTIDE SEQUENCE [LARGE SCALE GENOMIC DNA]</scope>
    <source>
        <strain evidence="2 3">Pla52o</strain>
    </source>
</reference>